<comment type="caution">
    <text evidence="1">The sequence shown here is derived from an EMBL/GenBank/DDBJ whole genome shotgun (WGS) entry which is preliminary data.</text>
</comment>
<sequence length="392" mass="45547">MFFSFLDELRHAGIPASIKEHLTLLEALDREVIERSPEEFYYLARATFVKDEGLLDRFDQVFAKVFKGIETNYGTDAAEIPEDWLRKVAELYLTPEQMAEIEKLGSWDEIMETLKKRLEEQKERHQGGNKWIGTGGTSPFGAYGYNPEGVRIGQEEGRHGRAVKVWDKREFRNLDTKELGTRNIKIALRRLRRFAREGAADELDIDATIDGTARQGWLDIHMRPERHNAVKLLLFLDVGGSMDPHIKLCEELFSAATSEFKNLEFFYFHNCVYEGVWKDNRRRFTERTPTWDVLHKYGHDYKLVFVGDAAMSPYEISHPGGSVEHFNDEAGAAWIQRMTHVYPAAVWLNPTPEQHWSYSQSSKIIRELMNDRMYPLTLEGLDDAMRELTRKH</sequence>
<reference evidence="1 2" key="1">
    <citation type="submission" date="2018-09" db="EMBL/GenBank/DDBJ databases">
        <authorList>
            <person name="Zhu H."/>
        </authorList>
    </citation>
    <scope>NUCLEOTIDE SEQUENCE [LARGE SCALE GENOMIC DNA]</scope>
    <source>
        <strain evidence="1 2">K2R01-6</strain>
    </source>
</reference>
<dbReference type="EMBL" id="QYUM01000003">
    <property type="protein sequence ID" value="RJF91322.1"/>
    <property type="molecule type" value="Genomic_DNA"/>
</dbReference>
<dbReference type="AlphaFoldDB" id="A0A418WMV1"/>
<dbReference type="Pfam" id="PF05762">
    <property type="entry name" value="VWA_CoxE"/>
    <property type="match status" value="1"/>
</dbReference>
<name>A0A418WMV1_9SPHN</name>
<dbReference type="PANTHER" id="PTHR39338">
    <property type="entry name" value="BLL5662 PROTEIN-RELATED"/>
    <property type="match status" value="1"/>
</dbReference>
<evidence type="ECO:0000313" key="2">
    <source>
        <dbReference type="Proteomes" id="UP000286100"/>
    </source>
</evidence>
<dbReference type="Proteomes" id="UP000286100">
    <property type="component" value="Unassembled WGS sequence"/>
</dbReference>
<accession>A0A418WMV1</accession>
<dbReference type="OrthoDB" id="9764216at2"/>
<dbReference type="RefSeq" id="WP_119763324.1">
    <property type="nucleotide sequence ID" value="NZ_QYUM01000003.1"/>
</dbReference>
<proteinExistence type="predicted"/>
<dbReference type="InterPro" id="IPR008912">
    <property type="entry name" value="Uncharacterised_CoxE"/>
</dbReference>
<protein>
    <submittedName>
        <fullName evidence="1">VWA domain-containing protein</fullName>
    </submittedName>
</protein>
<dbReference type="PANTHER" id="PTHR39338:SF7">
    <property type="entry name" value="BLL6692 PROTEIN"/>
    <property type="match status" value="1"/>
</dbReference>
<evidence type="ECO:0000313" key="1">
    <source>
        <dbReference type="EMBL" id="RJF91322.1"/>
    </source>
</evidence>
<keyword evidence="2" id="KW-1185">Reference proteome</keyword>
<gene>
    <name evidence="1" type="ORF">D3876_14545</name>
</gene>
<organism evidence="1 2">
    <name type="scientific">Sphingomonas cavernae</name>
    <dbReference type="NCBI Taxonomy" id="2320861"/>
    <lineage>
        <taxon>Bacteria</taxon>
        <taxon>Pseudomonadati</taxon>
        <taxon>Pseudomonadota</taxon>
        <taxon>Alphaproteobacteria</taxon>
        <taxon>Sphingomonadales</taxon>
        <taxon>Sphingomonadaceae</taxon>
        <taxon>Sphingomonas</taxon>
    </lineage>
</organism>